<dbReference type="Pfam" id="PF02767">
    <property type="entry name" value="DNA_pol3_beta_2"/>
    <property type="match status" value="1"/>
</dbReference>
<reference evidence="12 13" key="1">
    <citation type="submission" date="2019-03" db="EMBL/GenBank/DDBJ databases">
        <title>Genomic Encyclopedia of Type Strains, Phase IV (KMG-IV): sequencing the most valuable type-strain genomes for metagenomic binning, comparative biology and taxonomic classification.</title>
        <authorList>
            <person name="Goeker M."/>
        </authorList>
    </citation>
    <scope>NUCLEOTIDE SEQUENCE [LARGE SCALE GENOMIC DNA]</scope>
    <source>
        <strain evidence="12 13">DSM 45765</strain>
    </source>
</reference>
<dbReference type="InterPro" id="IPR001001">
    <property type="entry name" value="DNA_polIII_beta"/>
</dbReference>
<accession>A0A4R2R4N1</accession>
<evidence type="ECO:0000259" key="10">
    <source>
        <dbReference type="Pfam" id="PF02767"/>
    </source>
</evidence>
<feature type="domain" description="DNA polymerase III beta sliding clamp central" evidence="10">
    <location>
        <begin position="127"/>
        <end position="236"/>
    </location>
</feature>
<comment type="subcellular location">
    <subcellularLocation>
        <location evidence="1">Cytoplasm</location>
    </subcellularLocation>
</comment>
<dbReference type="GO" id="GO:0005737">
    <property type="term" value="C:cytoplasm"/>
    <property type="evidence" value="ECO:0007669"/>
    <property type="project" value="UniProtKB-SubCell"/>
</dbReference>
<dbReference type="RefSeq" id="WP_132875417.1">
    <property type="nucleotide sequence ID" value="NZ_SLXQ01000001.1"/>
</dbReference>
<comment type="caution">
    <text evidence="12">The sequence shown here is derived from an EMBL/GenBank/DDBJ whole genome shotgun (WGS) entry which is preliminary data.</text>
</comment>
<keyword evidence="8" id="KW-0238">DNA-binding</keyword>
<dbReference type="PANTHER" id="PTHR30478">
    <property type="entry name" value="DNA POLYMERASE III SUBUNIT BETA"/>
    <property type="match status" value="1"/>
</dbReference>
<dbReference type="InterPro" id="IPR022637">
    <property type="entry name" value="DNA_polIII_beta_cen"/>
</dbReference>
<dbReference type="GO" id="GO:0008408">
    <property type="term" value="F:3'-5' exonuclease activity"/>
    <property type="evidence" value="ECO:0007669"/>
    <property type="project" value="InterPro"/>
</dbReference>
<comment type="similarity">
    <text evidence="2">Belongs to the beta sliding clamp family.</text>
</comment>
<evidence type="ECO:0000256" key="1">
    <source>
        <dbReference type="ARBA" id="ARBA00004496"/>
    </source>
</evidence>
<dbReference type="OrthoDB" id="4337829at2"/>
<evidence type="ECO:0000313" key="13">
    <source>
        <dbReference type="Proteomes" id="UP000294911"/>
    </source>
</evidence>
<feature type="domain" description="DNA polymerase III beta sliding clamp C-terminal" evidence="11">
    <location>
        <begin position="248"/>
        <end position="349"/>
    </location>
</feature>
<evidence type="ECO:0000256" key="7">
    <source>
        <dbReference type="ARBA" id="ARBA00022932"/>
    </source>
</evidence>
<evidence type="ECO:0000256" key="5">
    <source>
        <dbReference type="ARBA" id="ARBA00022695"/>
    </source>
</evidence>
<evidence type="ECO:0000259" key="9">
    <source>
        <dbReference type="Pfam" id="PF00712"/>
    </source>
</evidence>
<dbReference type="GO" id="GO:0006271">
    <property type="term" value="P:DNA strand elongation involved in DNA replication"/>
    <property type="evidence" value="ECO:0007669"/>
    <property type="project" value="TreeGrafter"/>
</dbReference>
<gene>
    <name evidence="12" type="ORF">EV191_101822</name>
</gene>
<dbReference type="Pfam" id="PF00712">
    <property type="entry name" value="DNA_pol3_beta"/>
    <property type="match status" value="1"/>
</dbReference>
<dbReference type="Proteomes" id="UP000294911">
    <property type="component" value="Unassembled WGS sequence"/>
</dbReference>
<dbReference type="EMBL" id="SLXQ01000001">
    <property type="protein sequence ID" value="TCP56874.1"/>
    <property type="molecule type" value="Genomic_DNA"/>
</dbReference>
<keyword evidence="4" id="KW-0808">Transferase</keyword>
<evidence type="ECO:0000256" key="6">
    <source>
        <dbReference type="ARBA" id="ARBA00022705"/>
    </source>
</evidence>
<dbReference type="Pfam" id="PF02768">
    <property type="entry name" value="DNA_pol3_beta_3"/>
    <property type="match status" value="1"/>
</dbReference>
<dbReference type="SUPFAM" id="SSF55979">
    <property type="entry name" value="DNA clamp"/>
    <property type="match status" value="3"/>
</dbReference>
<sequence length="366" mass="38213">MDVTADTTALAAAAAEVTKVLPSRSGGSAGARVLLEASGTELTLTGSEPDQLLRTSGSAMVHTDGSVLVPARVLADTLRSFDDPQVRLAVEGSRLAVRAQRGRFALPVLDPATEPERVECPPAAGSVPAAEFASLLRTVAGAAAKDDALPMFTGVRFNAVEDQLRLIACDRFRMAIGTLPWAGEPLDSAVPAALLRDFAGSMANKGARVALHAGPNRLGFGWGGSTLVTAVLDAGFLDDARIVTDTVDTSVEVCADELSGAIRRVGTFLDPRGALQVSVDDGELRVSAASEYAGEAAETLKATVHGGRTSPRFQARYLAEAVRPFSGGRIRLDIQPGLRATVLTPAAESTEDTPTGLRYLVMPLRQ</sequence>
<organism evidence="12 13">
    <name type="scientific">Tamaricihabitans halophyticus</name>
    <dbReference type="NCBI Taxonomy" id="1262583"/>
    <lineage>
        <taxon>Bacteria</taxon>
        <taxon>Bacillati</taxon>
        <taxon>Actinomycetota</taxon>
        <taxon>Actinomycetes</taxon>
        <taxon>Pseudonocardiales</taxon>
        <taxon>Pseudonocardiaceae</taxon>
        <taxon>Tamaricihabitans</taxon>
    </lineage>
</organism>
<dbReference type="CDD" id="cd00140">
    <property type="entry name" value="beta_clamp"/>
    <property type="match status" value="1"/>
</dbReference>
<evidence type="ECO:0000256" key="4">
    <source>
        <dbReference type="ARBA" id="ARBA00022679"/>
    </source>
</evidence>
<keyword evidence="5" id="KW-0548">Nucleotidyltransferase</keyword>
<dbReference type="AlphaFoldDB" id="A0A4R2R4N1"/>
<dbReference type="SMART" id="SM00480">
    <property type="entry name" value="POL3Bc"/>
    <property type="match status" value="1"/>
</dbReference>
<evidence type="ECO:0000256" key="3">
    <source>
        <dbReference type="ARBA" id="ARBA00022490"/>
    </source>
</evidence>
<evidence type="ECO:0000259" key="11">
    <source>
        <dbReference type="Pfam" id="PF02768"/>
    </source>
</evidence>
<dbReference type="GO" id="GO:0009360">
    <property type="term" value="C:DNA polymerase III complex"/>
    <property type="evidence" value="ECO:0007669"/>
    <property type="project" value="InterPro"/>
</dbReference>
<dbReference type="InterPro" id="IPR046938">
    <property type="entry name" value="DNA_clamp_sf"/>
</dbReference>
<dbReference type="InterPro" id="IPR022634">
    <property type="entry name" value="DNA_polIII_beta_N"/>
</dbReference>
<keyword evidence="3" id="KW-0963">Cytoplasm</keyword>
<proteinExistence type="inferred from homology"/>
<dbReference type="Gene3D" id="3.10.150.10">
    <property type="entry name" value="DNA Polymerase III, subunit A, domain 2"/>
    <property type="match status" value="3"/>
</dbReference>
<feature type="domain" description="DNA polymerase III beta sliding clamp N-terminal" evidence="9">
    <location>
        <begin position="1"/>
        <end position="111"/>
    </location>
</feature>
<evidence type="ECO:0000256" key="8">
    <source>
        <dbReference type="ARBA" id="ARBA00023125"/>
    </source>
</evidence>
<dbReference type="GO" id="GO:0003677">
    <property type="term" value="F:DNA binding"/>
    <property type="evidence" value="ECO:0007669"/>
    <property type="project" value="UniProtKB-KW"/>
</dbReference>
<keyword evidence="7" id="KW-0239">DNA-directed DNA polymerase</keyword>
<evidence type="ECO:0000313" key="12">
    <source>
        <dbReference type="EMBL" id="TCP56874.1"/>
    </source>
</evidence>
<name>A0A4R2R4N1_9PSEU</name>
<evidence type="ECO:0000256" key="2">
    <source>
        <dbReference type="ARBA" id="ARBA00010752"/>
    </source>
</evidence>
<keyword evidence="13" id="KW-1185">Reference proteome</keyword>
<dbReference type="NCBIfam" id="TIGR00663">
    <property type="entry name" value="dnan"/>
    <property type="match status" value="1"/>
</dbReference>
<protein>
    <submittedName>
        <fullName evidence="12">DNA polymerase-3 subunit beta</fullName>
    </submittedName>
</protein>
<dbReference type="GO" id="GO:0003887">
    <property type="term" value="F:DNA-directed DNA polymerase activity"/>
    <property type="evidence" value="ECO:0007669"/>
    <property type="project" value="UniProtKB-KW"/>
</dbReference>
<dbReference type="InterPro" id="IPR022635">
    <property type="entry name" value="DNA_polIII_beta_C"/>
</dbReference>
<dbReference type="PANTHER" id="PTHR30478:SF0">
    <property type="entry name" value="BETA SLIDING CLAMP"/>
    <property type="match status" value="1"/>
</dbReference>
<keyword evidence="6" id="KW-0235">DNA replication</keyword>